<dbReference type="OrthoDB" id="9772748at2"/>
<evidence type="ECO:0000313" key="3">
    <source>
        <dbReference type="Proteomes" id="UP000094271"/>
    </source>
</evidence>
<name>A0A1E3UKW2_9FIRM</name>
<comment type="caution">
    <text evidence="1">The sequence shown here is derived from an EMBL/GenBank/DDBJ whole genome shotgun (WGS) entry which is preliminary data.</text>
</comment>
<reference evidence="2 4" key="1">
    <citation type="submission" date="2016-08" db="EMBL/GenBank/DDBJ databases">
        <title>Characterization of Isolates of Eisenbergiella tayi Derived from Blood Cultures, Using Whole Genome Sequencing.</title>
        <authorList>
            <person name="Bernier A.-M."/>
            <person name="Burdz T."/>
            <person name="Wiebe D."/>
            <person name="Bernard K."/>
        </authorList>
    </citation>
    <scope>NUCLEOTIDE SEQUENCE [LARGE SCALE GENOMIC DNA]</scope>
    <source>
        <strain evidence="2 4">NML120146</strain>
    </source>
</reference>
<organism evidence="1 3">
    <name type="scientific">Eisenbergiella tayi</name>
    <dbReference type="NCBI Taxonomy" id="1432052"/>
    <lineage>
        <taxon>Bacteria</taxon>
        <taxon>Bacillati</taxon>
        <taxon>Bacillota</taxon>
        <taxon>Clostridia</taxon>
        <taxon>Lachnospirales</taxon>
        <taxon>Lachnospiraceae</taxon>
        <taxon>Eisenbergiella</taxon>
    </lineage>
</organism>
<dbReference type="EMBL" id="MEHD01000019">
    <property type="protein sequence ID" value="ODR58610.1"/>
    <property type="molecule type" value="Genomic_DNA"/>
</dbReference>
<sequence length="377" mass="44370">MKYWAERWSELRQKEMVDFPEEFFIHDEFTTLCSTDDIMRGFSELYEVLHRIYGDMAQDAEGMLLPLFDMQEYDYFAKETRVSREASYKYAKLLYALGCSGKPDHKCGLLVNVNELNRLCKELKVTNISRHLTILENYGFTAEGLETGRIKKGTEDITVRYINNTHLMDVLYLMAKKVRCTNRLTDFFRLHYKLFADDWSTAAFGNGVDFVSDLYKSEQDKLSAQYIHKELLSRNYFFSRQTWNEGPQIRYYKSEADCKRNTNAKFWLTSMDTNLLLYFRISNVEKALDYIKNCPERVLNTFLMSDKGCQKRGTECVSGITYTLQDKTIWRCGCCNPNFQAVPLPEDYIYYINAAEIGDMWSLQYKCELEIPVEKKQ</sequence>
<evidence type="ECO:0000313" key="2">
    <source>
        <dbReference type="EMBL" id="ODR58610.1"/>
    </source>
</evidence>
<dbReference type="EMBL" id="MEHA01000004">
    <property type="protein sequence ID" value="ODR53498.1"/>
    <property type="molecule type" value="Genomic_DNA"/>
</dbReference>
<evidence type="ECO:0000313" key="4">
    <source>
        <dbReference type="Proteomes" id="UP000094869"/>
    </source>
</evidence>
<protein>
    <submittedName>
        <fullName evidence="1">Uncharacterized protein</fullName>
    </submittedName>
</protein>
<gene>
    <name evidence="1" type="ORF">BEI59_07330</name>
    <name evidence="2" type="ORF">BEI63_08920</name>
</gene>
<accession>A0A1E3UKW2</accession>
<keyword evidence="4" id="KW-1185">Reference proteome</keyword>
<reference evidence="1 3" key="2">
    <citation type="submission" date="2016-08" db="EMBL/GenBank/DDBJ databases">
        <authorList>
            <person name="Seilhamer J.J."/>
        </authorList>
    </citation>
    <scope>NUCLEOTIDE SEQUENCE [LARGE SCALE GENOMIC DNA]</scope>
    <source>
        <strain evidence="1 3">NML150140-1</strain>
    </source>
</reference>
<dbReference type="RefSeq" id="WP_069409943.1">
    <property type="nucleotide sequence ID" value="NZ_JAQCZP010000001.1"/>
</dbReference>
<dbReference type="Proteomes" id="UP000094271">
    <property type="component" value="Unassembled WGS sequence"/>
</dbReference>
<dbReference type="AlphaFoldDB" id="A0A1E3UKW2"/>
<evidence type="ECO:0000313" key="1">
    <source>
        <dbReference type="EMBL" id="ODR53498.1"/>
    </source>
</evidence>
<proteinExistence type="predicted"/>
<dbReference type="Proteomes" id="UP000094869">
    <property type="component" value="Unassembled WGS sequence"/>
</dbReference>